<evidence type="ECO:0000313" key="2">
    <source>
        <dbReference type="Proteomes" id="UP000190852"/>
    </source>
</evidence>
<organism evidence="1 2">
    <name type="scientific">Parabacteroides chartae</name>
    <dbReference type="NCBI Taxonomy" id="1037355"/>
    <lineage>
        <taxon>Bacteria</taxon>
        <taxon>Pseudomonadati</taxon>
        <taxon>Bacteroidota</taxon>
        <taxon>Bacteroidia</taxon>
        <taxon>Bacteroidales</taxon>
        <taxon>Tannerellaceae</taxon>
        <taxon>Parabacteroides</taxon>
    </lineage>
</organism>
<dbReference type="Proteomes" id="UP000190852">
    <property type="component" value="Unassembled WGS sequence"/>
</dbReference>
<name>A0A1T5ET80_9BACT</name>
<proteinExistence type="predicted"/>
<accession>A0A1T5ET80</accession>
<evidence type="ECO:0000313" key="1">
    <source>
        <dbReference type="EMBL" id="SKB87038.1"/>
    </source>
</evidence>
<reference evidence="2" key="1">
    <citation type="submission" date="2017-02" db="EMBL/GenBank/DDBJ databases">
        <authorList>
            <person name="Varghese N."/>
            <person name="Submissions S."/>
        </authorList>
    </citation>
    <scope>NUCLEOTIDE SEQUENCE [LARGE SCALE GENOMIC DNA]</scope>
    <source>
        <strain evidence="2">DSM 24967</strain>
    </source>
</reference>
<dbReference type="EMBL" id="FUYQ01000030">
    <property type="protein sequence ID" value="SKB87038.1"/>
    <property type="molecule type" value="Genomic_DNA"/>
</dbReference>
<gene>
    <name evidence="1" type="ORF">SAMN05660349_03133</name>
</gene>
<protein>
    <submittedName>
        <fullName evidence="1">Uncharacterized protein</fullName>
    </submittedName>
</protein>
<keyword evidence="2" id="KW-1185">Reference proteome</keyword>
<dbReference type="AlphaFoldDB" id="A0A1T5ET80"/>
<sequence length="49" mass="5460">MICHLSFYEPEPFVGLCFGYDRCLVTDTDHLSSIINFGTDFGKMPGVSV</sequence>